<evidence type="ECO:0000256" key="7">
    <source>
        <dbReference type="ARBA" id="ARBA00023177"/>
    </source>
</evidence>
<keyword evidence="3 8" id="KW-0813">Transport</keyword>
<dbReference type="GO" id="GO:0005886">
    <property type="term" value="C:plasma membrane"/>
    <property type="evidence" value="ECO:0000318"/>
    <property type="project" value="GO_Central"/>
</dbReference>
<evidence type="ECO:0000256" key="5">
    <source>
        <dbReference type="ARBA" id="ARBA00022989"/>
    </source>
</evidence>
<dbReference type="RefSeq" id="XP_018807317.1">
    <property type="nucleotide sequence ID" value="XM_018951772.2"/>
</dbReference>
<comment type="subcellular location">
    <subcellularLocation>
        <location evidence="8">Cell membrane</location>
        <topology evidence="8">Multi-pass membrane protein</topology>
    </subcellularLocation>
    <subcellularLocation>
        <location evidence="1">Membrane</location>
        <topology evidence="1">Multi-pass membrane protein</topology>
    </subcellularLocation>
</comment>
<dbReference type="OrthoDB" id="534912at2759"/>
<feature type="transmembrane region" description="Helical" evidence="8">
    <location>
        <begin position="341"/>
        <end position="363"/>
    </location>
</feature>
<dbReference type="PANTHER" id="PTHR43029">
    <property type="entry name" value="AMMONIUM TRANSPORTER MEP2"/>
    <property type="match status" value="1"/>
</dbReference>
<evidence type="ECO:0000256" key="3">
    <source>
        <dbReference type="ARBA" id="ARBA00022448"/>
    </source>
</evidence>
<feature type="transmembrane region" description="Helical" evidence="8">
    <location>
        <begin position="65"/>
        <end position="87"/>
    </location>
</feature>
<dbReference type="GO" id="GO:0008519">
    <property type="term" value="F:ammonium channel activity"/>
    <property type="evidence" value="ECO:0000318"/>
    <property type="project" value="GO_Central"/>
</dbReference>
<evidence type="ECO:0000256" key="4">
    <source>
        <dbReference type="ARBA" id="ARBA00022692"/>
    </source>
</evidence>
<feature type="transmembrane region" description="Helical" evidence="8">
    <location>
        <begin position="127"/>
        <end position="147"/>
    </location>
</feature>
<keyword evidence="7 8" id="KW-0924">Ammonia transport</keyword>
<evidence type="ECO:0000313" key="9">
    <source>
        <dbReference type="Proteomes" id="UP000235220"/>
    </source>
</evidence>
<dbReference type="Gene3D" id="1.10.3430.10">
    <property type="entry name" value="Ammonium transporter AmtB like domains"/>
    <property type="match status" value="1"/>
</dbReference>
<feature type="transmembrane region" description="Helical" evidence="8">
    <location>
        <begin position="221"/>
        <end position="240"/>
    </location>
</feature>
<keyword evidence="5 8" id="KW-1133">Transmembrane helix</keyword>
<feature type="transmembrane region" description="Helical" evidence="8">
    <location>
        <begin position="252"/>
        <end position="272"/>
    </location>
</feature>
<dbReference type="InterPro" id="IPR029020">
    <property type="entry name" value="Ammonium/urea_transptr"/>
</dbReference>
<keyword evidence="6 8" id="KW-0472">Membrane</keyword>
<keyword evidence="4 8" id="KW-0812">Transmembrane</keyword>
<dbReference type="InterPro" id="IPR018047">
    <property type="entry name" value="Ammonium_transpt_CS"/>
</dbReference>
<accession>A0A2I4DJK8</accession>
<dbReference type="PANTHER" id="PTHR43029:SF24">
    <property type="entry name" value="AMMONIUM TRANSPORTER 2 MEMBER 3"/>
    <property type="match status" value="1"/>
</dbReference>
<dbReference type="PRINTS" id="PR00342">
    <property type="entry name" value="RHESUSRHD"/>
</dbReference>
<dbReference type="Pfam" id="PF00909">
    <property type="entry name" value="Ammonium_transp"/>
    <property type="match status" value="1"/>
</dbReference>
<dbReference type="STRING" id="51240.A0A2I4DJK8"/>
<dbReference type="Proteomes" id="UP000235220">
    <property type="component" value="Chromosome 11"/>
</dbReference>
<feature type="transmembrane region" description="Helical" evidence="8">
    <location>
        <begin position="187"/>
        <end position="209"/>
    </location>
</feature>
<sequence length="483" mass="52330">MVYNNSLFINFITPGLPVALLPDESSPPWNNKGDSGWQLTAATLVCLQSVPGLVILYGGMVKKKWAVNSAFMALYAFAAVLLCWVLWAHHMSFGTKLCSIVGVPDFALTQNFLLIPSRYGHIPMANYVYYQFGFAAITVILLAGSLLGRMNFFAWMMFVPLWLTLCYTIGAFTIWGGGFLEPAIIDYAGGFVIHLSSGVAGFTAAYWVGPRHTHDRQNFPPNNIIHMLAGAGFLWMGWTGFNGGAPFSVNEIASLAVVNTHICTATSLLVWVSLDMFFYKKSSVIGAIQGMITGLVCITPGAGVVCPWAAIIMGTLSGSLPWYTMMILHRKSAFFQSVDDTLGVFHTHAVAGILGGLLSGIFAKPSLLKLMYGEGTSYGPGLVYGIFNRSGSEFGDGLKQMGFQVAGAAFITVWNAVVTSLICILIGRIVNLRMNEEDLEIGDAAAHGEKAYALWGDGDQKLPTSLRLHISPRLPSICGRQYL</sequence>
<dbReference type="GeneID" id="108980766"/>
<feature type="transmembrane region" description="Helical" evidence="8">
    <location>
        <begin position="37"/>
        <end position="58"/>
    </location>
</feature>
<feature type="transmembrane region" description="Helical" evidence="8">
    <location>
        <begin position="403"/>
        <end position="426"/>
    </location>
</feature>
<dbReference type="Gramene" id="Jr11_08550_p1">
    <property type="protein sequence ID" value="cds.Jr11_08550_p1"/>
    <property type="gene ID" value="Jr11_08550"/>
</dbReference>
<evidence type="ECO:0000313" key="10">
    <source>
        <dbReference type="RefSeq" id="XP_018807317.1"/>
    </source>
</evidence>
<comment type="similarity">
    <text evidence="2 8">Belongs to the ammonia transporter channel (TC 1.A.11.2) family.</text>
</comment>
<dbReference type="InterPro" id="IPR024041">
    <property type="entry name" value="NH4_transpt_AmtB-like_dom"/>
</dbReference>
<evidence type="ECO:0000256" key="6">
    <source>
        <dbReference type="ARBA" id="ARBA00023136"/>
    </source>
</evidence>
<evidence type="ECO:0000256" key="8">
    <source>
        <dbReference type="RuleBase" id="RU362002"/>
    </source>
</evidence>
<name>A0A2I4DJK8_JUGRE</name>
<dbReference type="SUPFAM" id="SSF111352">
    <property type="entry name" value="Ammonium transporter"/>
    <property type="match status" value="1"/>
</dbReference>
<dbReference type="NCBIfam" id="TIGR00836">
    <property type="entry name" value="amt"/>
    <property type="match status" value="1"/>
</dbReference>
<gene>
    <name evidence="10" type="primary">LOC108980766</name>
</gene>
<dbReference type="KEGG" id="jre:108980766"/>
<dbReference type="PROSITE" id="PS01219">
    <property type="entry name" value="AMMONIUM_TRANSP"/>
    <property type="match status" value="1"/>
</dbReference>
<proteinExistence type="inferred from homology"/>
<dbReference type="InterPro" id="IPR002229">
    <property type="entry name" value="RhesusRHD"/>
</dbReference>
<feature type="transmembrane region" description="Helical" evidence="8">
    <location>
        <begin position="154"/>
        <end position="175"/>
    </location>
</feature>
<reference evidence="10" key="1">
    <citation type="submission" date="2025-08" db="UniProtKB">
        <authorList>
            <consortium name="RefSeq"/>
        </authorList>
    </citation>
    <scope>IDENTIFICATION</scope>
    <source>
        <tissue evidence="10">Leaves</tissue>
    </source>
</reference>
<dbReference type="InterPro" id="IPR001905">
    <property type="entry name" value="Ammonium_transpt"/>
</dbReference>
<organism evidence="9 10">
    <name type="scientific">Juglans regia</name>
    <name type="common">English walnut</name>
    <dbReference type="NCBI Taxonomy" id="51240"/>
    <lineage>
        <taxon>Eukaryota</taxon>
        <taxon>Viridiplantae</taxon>
        <taxon>Streptophyta</taxon>
        <taxon>Embryophyta</taxon>
        <taxon>Tracheophyta</taxon>
        <taxon>Spermatophyta</taxon>
        <taxon>Magnoliopsida</taxon>
        <taxon>eudicotyledons</taxon>
        <taxon>Gunneridae</taxon>
        <taxon>Pentapetalae</taxon>
        <taxon>rosids</taxon>
        <taxon>fabids</taxon>
        <taxon>Fagales</taxon>
        <taxon>Juglandaceae</taxon>
        <taxon>Juglans</taxon>
    </lineage>
</organism>
<keyword evidence="9" id="KW-1185">Reference proteome</keyword>
<dbReference type="GO" id="GO:0072488">
    <property type="term" value="P:ammonium transmembrane transport"/>
    <property type="evidence" value="ECO:0000318"/>
    <property type="project" value="GO_Central"/>
</dbReference>
<feature type="transmembrane region" description="Helical" evidence="8">
    <location>
        <begin position="308"/>
        <end position="329"/>
    </location>
</feature>
<dbReference type="AlphaFoldDB" id="A0A2I4DJK8"/>
<evidence type="ECO:0000256" key="1">
    <source>
        <dbReference type="ARBA" id="ARBA00004141"/>
    </source>
</evidence>
<protein>
    <recommendedName>
        <fullName evidence="8">Ammonium transporter</fullName>
    </recommendedName>
</protein>
<evidence type="ECO:0000256" key="2">
    <source>
        <dbReference type="ARBA" id="ARBA00005887"/>
    </source>
</evidence>
<feature type="transmembrane region" description="Helical" evidence="8">
    <location>
        <begin position="284"/>
        <end position="302"/>
    </location>
</feature>